<proteinExistence type="predicted"/>
<reference evidence="1 2" key="1">
    <citation type="journal article" date="2021" name="Nat. Commun.">
        <title>Genetic determinants of endophytism in the Arabidopsis root mycobiome.</title>
        <authorList>
            <person name="Mesny F."/>
            <person name="Miyauchi S."/>
            <person name="Thiergart T."/>
            <person name="Pickel B."/>
            <person name="Atanasova L."/>
            <person name="Karlsson M."/>
            <person name="Huettel B."/>
            <person name="Barry K.W."/>
            <person name="Haridas S."/>
            <person name="Chen C."/>
            <person name="Bauer D."/>
            <person name="Andreopoulos W."/>
            <person name="Pangilinan J."/>
            <person name="LaButti K."/>
            <person name="Riley R."/>
            <person name="Lipzen A."/>
            <person name="Clum A."/>
            <person name="Drula E."/>
            <person name="Henrissat B."/>
            <person name="Kohler A."/>
            <person name="Grigoriev I.V."/>
            <person name="Martin F.M."/>
            <person name="Hacquard S."/>
        </authorList>
    </citation>
    <scope>NUCLEOTIDE SEQUENCE [LARGE SCALE GENOMIC DNA]</scope>
    <source>
        <strain evidence="1 2">MPI-CAGE-CH-0241</strain>
    </source>
</reference>
<comment type="caution">
    <text evidence="1">The sequence shown here is derived from an EMBL/GenBank/DDBJ whole genome shotgun (WGS) entry which is preliminary data.</text>
</comment>
<sequence>MTTPNPFENSVGHFWGIIEALAYMRARYGFVDELLAYFGNLMDMIHLCWSDNTGLCDYVPSLVIRLGRDQDAYDFLLWYATTGSGSKHDSGNAGSTFLNVKGANAFSSVESGWTGRFLSLSHSVSVTLIKARILLELQAIQNAPRSFSGTMAVEIIQLIRG</sequence>
<name>A0A9P8W3Q9_9HYPO</name>
<protein>
    <submittedName>
        <fullName evidence="1">Uncharacterized protein</fullName>
    </submittedName>
</protein>
<keyword evidence="2" id="KW-1185">Reference proteome</keyword>
<dbReference type="EMBL" id="JAGPYM010000015">
    <property type="protein sequence ID" value="KAH6887118.1"/>
    <property type="molecule type" value="Genomic_DNA"/>
</dbReference>
<dbReference type="Proteomes" id="UP000777438">
    <property type="component" value="Unassembled WGS sequence"/>
</dbReference>
<evidence type="ECO:0000313" key="2">
    <source>
        <dbReference type="Proteomes" id="UP000777438"/>
    </source>
</evidence>
<accession>A0A9P8W3Q9</accession>
<evidence type="ECO:0000313" key="1">
    <source>
        <dbReference type="EMBL" id="KAH6887118.1"/>
    </source>
</evidence>
<gene>
    <name evidence="1" type="ORF">B0T10DRAFT_549951</name>
</gene>
<dbReference type="AlphaFoldDB" id="A0A9P8W3Q9"/>
<organism evidence="1 2">
    <name type="scientific">Thelonectria olida</name>
    <dbReference type="NCBI Taxonomy" id="1576542"/>
    <lineage>
        <taxon>Eukaryota</taxon>
        <taxon>Fungi</taxon>
        <taxon>Dikarya</taxon>
        <taxon>Ascomycota</taxon>
        <taxon>Pezizomycotina</taxon>
        <taxon>Sordariomycetes</taxon>
        <taxon>Hypocreomycetidae</taxon>
        <taxon>Hypocreales</taxon>
        <taxon>Nectriaceae</taxon>
        <taxon>Thelonectria</taxon>
    </lineage>
</organism>
<dbReference type="OrthoDB" id="5952526at2759"/>